<evidence type="ECO:0000256" key="2">
    <source>
        <dbReference type="ARBA" id="ARBA00001974"/>
    </source>
</evidence>
<dbReference type="PANTHER" id="PTHR43104">
    <property type="entry name" value="L-2-HYDROXYGLUTARATE DEHYDROGENASE, MITOCHONDRIAL"/>
    <property type="match status" value="1"/>
</dbReference>
<comment type="cofactor">
    <cofactor evidence="2 9">
        <name>FAD</name>
        <dbReference type="ChEBI" id="CHEBI:57692"/>
    </cofactor>
</comment>
<dbReference type="GO" id="GO:0006099">
    <property type="term" value="P:tricarboxylic acid cycle"/>
    <property type="evidence" value="ECO:0007669"/>
    <property type="project" value="UniProtKB-UniRule"/>
</dbReference>
<dbReference type="AlphaFoldDB" id="A0A377JPM5"/>
<evidence type="ECO:0000256" key="4">
    <source>
        <dbReference type="ARBA" id="ARBA00006389"/>
    </source>
</evidence>
<evidence type="ECO:0000256" key="1">
    <source>
        <dbReference type="ARBA" id="ARBA00001139"/>
    </source>
</evidence>
<evidence type="ECO:0000256" key="9">
    <source>
        <dbReference type="HAMAP-Rule" id="MF_00212"/>
    </source>
</evidence>
<protein>
    <recommendedName>
        <fullName evidence="9">Probable malate:quinone oxidoreductase</fullName>
        <ecNumber evidence="9">1.1.5.4</ecNumber>
    </recommendedName>
    <alternativeName>
        <fullName evidence="9">MQO</fullName>
    </alternativeName>
    <alternativeName>
        <fullName evidence="9">Malate dehydrogenase [quinone]</fullName>
    </alternativeName>
</protein>
<gene>
    <name evidence="10" type="primary">mqo1</name>
    <name evidence="9" type="synonym">mqo</name>
    <name evidence="10" type="ORF">NCTC12221_00978</name>
</gene>
<dbReference type="InterPro" id="IPR036188">
    <property type="entry name" value="FAD/NAD-bd_sf"/>
</dbReference>
<comment type="pathway">
    <text evidence="3 9">Carbohydrate metabolism; tricarboxylic acid cycle; oxaloacetate from (S)-malate (quinone route): step 1/1.</text>
</comment>
<keyword evidence="7 9" id="KW-0274">FAD</keyword>
<sequence>MSEDSEVVLVGGGIMSLTLAAMLKELKPSAHISVYEMLDDVALESSMVWNNAGTGHQALCELNYTPKKEDGSIDISKAVRINQQYELSKEFWAYCVESGILKEPQTFLNPVPHLSFVVDHIVPYLKQRYETLTSNCPLFKNMIYSEDKEQIKQWAPLLLEGRDENQPIAATYMQEGTDVDFGEIVRQFKEKLSQKDNFNVYVNHKVQNLIKQGNAWLLDVLDTKSGEKKQIKAKFVFLGAGGGSFPLLQKSGIPEGRGYGGFPVGGLWLVCKNRDVIDKHNAKIYGKASIGDPPMSVPHLDTRIIKGKKELLFGPYAGFNTKFLKHGSLLDFPMSVRLSNFLPMFQAGIDNVPLTIYLIKQILMSNKQRMRKLHVFFPDAKLEDWEALFAGQRVQIIKKDSKGRGSLQFGTEVITSSDGSLAALLGASPGASTAVDIMLQVLERCFSEEMKSSAWKDKLAEMIPSYKRPLEEKITHFNEWRSRTAQILKMPFCAI</sequence>
<comment type="similarity">
    <text evidence="4 9">Belongs to the MQO family.</text>
</comment>
<evidence type="ECO:0000256" key="3">
    <source>
        <dbReference type="ARBA" id="ARBA00005012"/>
    </source>
</evidence>
<dbReference type="NCBIfam" id="NF003606">
    <property type="entry name" value="PRK05257.2-1"/>
    <property type="match status" value="1"/>
</dbReference>
<evidence type="ECO:0000313" key="11">
    <source>
        <dbReference type="Proteomes" id="UP000255335"/>
    </source>
</evidence>
<dbReference type="NCBIfam" id="NF003603">
    <property type="entry name" value="PRK05257.1-1"/>
    <property type="match status" value="1"/>
</dbReference>
<dbReference type="NCBIfam" id="TIGR01320">
    <property type="entry name" value="mal_quin_oxido"/>
    <property type="match status" value="1"/>
</dbReference>
<comment type="catalytic activity">
    <reaction evidence="1 9">
        <text>(S)-malate + a quinone = a quinol + oxaloacetate</text>
        <dbReference type="Rhea" id="RHEA:46012"/>
        <dbReference type="ChEBI" id="CHEBI:15589"/>
        <dbReference type="ChEBI" id="CHEBI:16452"/>
        <dbReference type="ChEBI" id="CHEBI:24646"/>
        <dbReference type="ChEBI" id="CHEBI:132124"/>
        <dbReference type="EC" id="1.1.5.4"/>
    </reaction>
</comment>
<evidence type="ECO:0000256" key="8">
    <source>
        <dbReference type="ARBA" id="ARBA00023002"/>
    </source>
</evidence>
<dbReference type="RefSeq" id="WP_115026217.1">
    <property type="nucleotide sequence ID" value="NZ_UGHZ01000001.1"/>
</dbReference>
<dbReference type="Pfam" id="PF06039">
    <property type="entry name" value="Mqo"/>
    <property type="match status" value="1"/>
</dbReference>
<dbReference type="Proteomes" id="UP000255335">
    <property type="component" value="Unassembled WGS sequence"/>
</dbReference>
<dbReference type="GO" id="GO:0047545">
    <property type="term" value="F:(S)-2-hydroxyglutarate dehydrogenase activity"/>
    <property type="evidence" value="ECO:0007669"/>
    <property type="project" value="TreeGrafter"/>
</dbReference>
<keyword evidence="8 9" id="KW-0560">Oxidoreductase</keyword>
<accession>A0A377JPM5</accession>
<dbReference type="EC" id="1.1.5.4" evidence="9"/>
<proteinExistence type="inferred from homology"/>
<reference evidence="10 11" key="1">
    <citation type="submission" date="2018-06" db="EMBL/GenBank/DDBJ databases">
        <authorList>
            <consortium name="Pathogen Informatics"/>
            <person name="Doyle S."/>
        </authorList>
    </citation>
    <scope>NUCLEOTIDE SEQUENCE [LARGE SCALE GENOMIC DNA]</scope>
    <source>
        <strain evidence="10 11">NCTC12221</strain>
    </source>
</reference>
<dbReference type="NCBIfam" id="NF003611">
    <property type="entry name" value="PRK05257.3-2"/>
    <property type="match status" value="1"/>
</dbReference>
<dbReference type="PANTHER" id="PTHR43104:SF2">
    <property type="entry name" value="L-2-HYDROXYGLUTARATE DEHYDROGENASE, MITOCHONDRIAL"/>
    <property type="match status" value="1"/>
</dbReference>
<dbReference type="EMBL" id="UGHZ01000001">
    <property type="protein sequence ID" value="STP09533.1"/>
    <property type="molecule type" value="Genomic_DNA"/>
</dbReference>
<evidence type="ECO:0000256" key="5">
    <source>
        <dbReference type="ARBA" id="ARBA00022532"/>
    </source>
</evidence>
<keyword evidence="5 9" id="KW-0816">Tricarboxylic acid cycle</keyword>
<dbReference type="NCBIfam" id="NF009875">
    <property type="entry name" value="PRK13339.1"/>
    <property type="match status" value="1"/>
</dbReference>
<dbReference type="HAMAP" id="MF_00212">
    <property type="entry name" value="MQO"/>
    <property type="match status" value="1"/>
</dbReference>
<dbReference type="UniPathway" id="UPA00223">
    <property type="reaction ID" value="UER01008"/>
</dbReference>
<keyword evidence="6 9" id="KW-0285">Flavoprotein</keyword>
<dbReference type="SUPFAM" id="SSF51905">
    <property type="entry name" value="FAD/NAD(P)-binding domain"/>
    <property type="match status" value="1"/>
</dbReference>
<name>A0A377JPM5_9HELI</name>
<evidence type="ECO:0000256" key="7">
    <source>
        <dbReference type="ARBA" id="ARBA00022827"/>
    </source>
</evidence>
<evidence type="ECO:0000256" key="6">
    <source>
        <dbReference type="ARBA" id="ARBA00022630"/>
    </source>
</evidence>
<dbReference type="NCBIfam" id="NF003605">
    <property type="entry name" value="PRK05257.1-4"/>
    <property type="match status" value="1"/>
</dbReference>
<organism evidence="10 11">
    <name type="scientific">Helicobacter cinaedi</name>
    <dbReference type="NCBI Taxonomy" id="213"/>
    <lineage>
        <taxon>Bacteria</taxon>
        <taxon>Pseudomonadati</taxon>
        <taxon>Campylobacterota</taxon>
        <taxon>Epsilonproteobacteria</taxon>
        <taxon>Campylobacterales</taxon>
        <taxon>Helicobacteraceae</taxon>
        <taxon>Helicobacter</taxon>
    </lineage>
</organism>
<dbReference type="InterPro" id="IPR006231">
    <property type="entry name" value="MQO"/>
</dbReference>
<dbReference type="GO" id="GO:0008924">
    <property type="term" value="F:L-malate dehydrogenase (quinone) activity"/>
    <property type="evidence" value="ECO:0007669"/>
    <property type="project" value="UniProtKB-UniRule"/>
</dbReference>
<evidence type="ECO:0000313" key="10">
    <source>
        <dbReference type="EMBL" id="STP09533.1"/>
    </source>
</evidence>